<keyword evidence="1" id="KW-0472">Membrane</keyword>
<sequence length="204" mass="22942">MLLINGSLMVIFGTIIYLVSRGIFIGKTYKNQGHVTWLKEILRFLFAVYICMVASVTLFPLPIAFSFEFHPSFRTVNVVPLASIIKNISLIGTAYDGDVLFMIKLLLRNVGGNILLFIPLGFLAPIIWEKYRSLKSIILFGLIISMTIEIVQFIESFTEMYGRVTDIDDVICNVIGAAVGYMVFVLVMRLGRALKINSFNDLNV</sequence>
<accession>A0A3L7JRI3</accession>
<comment type="caution">
    <text evidence="3">The sequence shown here is derived from an EMBL/GenBank/DDBJ whole genome shotgun (WGS) entry which is preliminary data.</text>
</comment>
<evidence type="ECO:0000313" key="4">
    <source>
        <dbReference type="Proteomes" id="UP000276770"/>
    </source>
</evidence>
<feature type="domain" description="VanZ-like" evidence="2">
    <location>
        <begin position="46"/>
        <end position="187"/>
    </location>
</feature>
<feature type="transmembrane region" description="Helical" evidence="1">
    <location>
        <begin position="6"/>
        <end position="24"/>
    </location>
</feature>
<evidence type="ECO:0000259" key="2">
    <source>
        <dbReference type="Pfam" id="PF04892"/>
    </source>
</evidence>
<evidence type="ECO:0000256" key="1">
    <source>
        <dbReference type="SAM" id="Phobius"/>
    </source>
</evidence>
<dbReference type="Proteomes" id="UP000276770">
    <property type="component" value="Unassembled WGS sequence"/>
</dbReference>
<dbReference type="Pfam" id="PF04892">
    <property type="entry name" value="VanZ"/>
    <property type="match status" value="1"/>
</dbReference>
<dbReference type="EMBL" id="RCVZ01000019">
    <property type="protein sequence ID" value="RLQ92301.1"/>
    <property type="molecule type" value="Genomic_DNA"/>
</dbReference>
<feature type="transmembrane region" description="Helical" evidence="1">
    <location>
        <begin position="44"/>
        <end position="65"/>
    </location>
</feature>
<proteinExistence type="predicted"/>
<protein>
    <submittedName>
        <fullName evidence="3">VanZ family protein</fullName>
    </submittedName>
</protein>
<evidence type="ECO:0000313" key="3">
    <source>
        <dbReference type="EMBL" id="RLQ92301.1"/>
    </source>
</evidence>
<organism evidence="3 4">
    <name type="scientific">Falsibacillus albus</name>
    <dbReference type="NCBI Taxonomy" id="2478915"/>
    <lineage>
        <taxon>Bacteria</taxon>
        <taxon>Bacillati</taxon>
        <taxon>Bacillota</taxon>
        <taxon>Bacilli</taxon>
        <taxon>Bacillales</taxon>
        <taxon>Bacillaceae</taxon>
        <taxon>Falsibacillus</taxon>
    </lineage>
</organism>
<dbReference type="InterPro" id="IPR053150">
    <property type="entry name" value="Teicoplanin_resist-assoc"/>
</dbReference>
<feature type="transmembrane region" description="Helical" evidence="1">
    <location>
        <begin position="110"/>
        <end position="128"/>
    </location>
</feature>
<feature type="transmembrane region" description="Helical" evidence="1">
    <location>
        <begin position="174"/>
        <end position="191"/>
    </location>
</feature>
<dbReference type="AlphaFoldDB" id="A0A3L7JRI3"/>
<feature type="transmembrane region" description="Helical" evidence="1">
    <location>
        <begin position="137"/>
        <end position="154"/>
    </location>
</feature>
<keyword evidence="4" id="KW-1185">Reference proteome</keyword>
<keyword evidence="1" id="KW-0812">Transmembrane</keyword>
<dbReference type="InterPro" id="IPR006976">
    <property type="entry name" value="VanZ-like"/>
</dbReference>
<keyword evidence="1" id="KW-1133">Transmembrane helix</keyword>
<dbReference type="PANTHER" id="PTHR36834:SF2">
    <property type="entry name" value="MEMBRANE PROTEIN"/>
    <property type="match status" value="1"/>
</dbReference>
<dbReference type="RefSeq" id="WP_121682366.1">
    <property type="nucleotide sequence ID" value="NZ_RCVZ01000019.1"/>
</dbReference>
<dbReference type="PANTHER" id="PTHR36834">
    <property type="entry name" value="MEMBRANE PROTEIN-RELATED"/>
    <property type="match status" value="1"/>
</dbReference>
<reference evidence="3 4" key="1">
    <citation type="submission" date="2018-10" db="EMBL/GenBank/DDBJ databases">
        <title>Falsibacillus sp. genome draft.</title>
        <authorList>
            <person name="Shi S."/>
        </authorList>
    </citation>
    <scope>NUCLEOTIDE SEQUENCE [LARGE SCALE GENOMIC DNA]</scope>
    <source>
        <strain evidence="3 4">GY 10110</strain>
    </source>
</reference>
<name>A0A3L7JRI3_9BACI</name>
<dbReference type="OrthoDB" id="4822551at2"/>
<gene>
    <name evidence="3" type="ORF">D9X91_19695</name>
</gene>